<reference evidence="3 4" key="1">
    <citation type="journal article" date="2016" name="Mol. Biol. Evol.">
        <title>Comparative Genomics of Early-Diverging Mushroom-Forming Fungi Provides Insights into the Origins of Lignocellulose Decay Capabilities.</title>
        <authorList>
            <person name="Nagy L.G."/>
            <person name="Riley R."/>
            <person name="Tritt A."/>
            <person name="Adam C."/>
            <person name="Daum C."/>
            <person name="Floudas D."/>
            <person name="Sun H."/>
            <person name="Yadav J.S."/>
            <person name="Pangilinan J."/>
            <person name="Larsson K.H."/>
            <person name="Matsuura K."/>
            <person name="Barry K."/>
            <person name="Labutti K."/>
            <person name="Kuo R."/>
            <person name="Ohm R.A."/>
            <person name="Bhattacharya S.S."/>
            <person name="Shirouzu T."/>
            <person name="Yoshinaga Y."/>
            <person name="Martin F.M."/>
            <person name="Grigoriev I.V."/>
            <person name="Hibbett D.S."/>
        </authorList>
    </citation>
    <scope>NUCLEOTIDE SEQUENCE [LARGE SCALE GENOMIC DNA]</scope>
    <source>
        <strain evidence="3 4">HHB14362 ss-1</strain>
    </source>
</reference>
<feature type="compositionally biased region" description="Basic and acidic residues" evidence="2">
    <location>
        <begin position="248"/>
        <end position="257"/>
    </location>
</feature>
<dbReference type="PRINTS" id="PR00081">
    <property type="entry name" value="GDHRDH"/>
</dbReference>
<proteinExistence type="predicted"/>
<name>A0A165MX95_9AGAM</name>
<dbReference type="InParanoid" id="A0A165MX95"/>
<dbReference type="PANTHER" id="PTHR47534:SF3">
    <property type="entry name" value="ALCOHOL DEHYDROGENASE-LIKE C-TERMINAL DOMAIN-CONTAINING PROTEIN"/>
    <property type="match status" value="1"/>
</dbReference>
<gene>
    <name evidence="3" type="ORF">NEOLEDRAFT_1142755</name>
</gene>
<evidence type="ECO:0000313" key="3">
    <source>
        <dbReference type="EMBL" id="KZT18895.1"/>
    </source>
</evidence>
<dbReference type="AlphaFoldDB" id="A0A165MX95"/>
<dbReference type="Proteomes" id="UP000076761">
    <property type="component" value="Unassembled WGS sequence"/>
</dbReference>
<feature type="region of interest" description="Disordered" evidence="2">
    <location>
        <begin position="234"/>
        <end position="257"/>
    </location>
</feature>
<dbReference type="EMBL" id="KV425657">
    <property type="protein sequence ID" value="KZT18895.1"/>
    <property type="molecule type" value="Genomic_DNA"/>
</dbReference>
<dbReference type="GO" id="GO:0016491">
    <property type="term" value="F:oxidoreductase activity"/>
    <property type="evidence" value="ECO:0007669"/>
    <property type="project" value="UniProtKB-KW"/>
</dbReference>
<organism evidence="3 4">
    <name type="scientific">Neolentinus lepideus HHB14362 ss-1</name>
    <dbReference type="NCBI Taxonomy" id="1314782"/>
    <lineage>
        <taxon>Eukaryota</taxon>
        <taxon>Fungi</taxon>
        <taxon>Dikarya</taxon>
        <taxon>Basidiomycota</taxon>
        <taxon>Agaricomycotina</taxon>
        <taxon>Agaricomycetes</taxon>
        <taxon>Gloeophyllales</taxon>
        <taxon>Gloeophyllaceae</taxon>
        <taxon>Neolentinus</taxon>
    </lineage>
</organism>
<evidence type="ECO:0000256" key="2">
    <source>
        <dbReference type="SAM" id="MobiDB-lite"/>
    </source>
</evidence>
<accession>A0A165MX95</accession>
<evidence type="ECO:0000256" key="1">
    <source>
        <dbReference type="ARBA" id="ARBA00023002"/>
    </source>
</evidence>
<keyword evidence="1" id="KW-0560">Oxidoreductase</keyword>
<evidence type="ECO:0008006" key="5">
    <source>
        <dbReference type="Google" id="ProtNLM"/>
    </source>
</evidence>
<dbReference type="InterPro" id="IPR052228">
    <property type="entry name" value="Sec_Metab_Biosynth_Oxidored"/>
</dbReference>
<dbReference type="OrthoDB" id="2898509at2759"/>
<evidence type="ECO:0000313" key="4">
    <source>
        <dbReference type="Proteomes" id="UP000076761"/>
    </source>
</evidence>
<dbReference type="Gene3D" id="3.40.50.720">
    <property type="entry name" value="NAD(P)-binding Rossmann-like Domain"/>
    <property type="match status" value="1"/>
</dbReference>
<dbReference type="InterPro" id="IPR036291">
    <property type="entry name" value="NAD(P)-bd_dom_sf"/>
</dbReference>
<dbReference type="InterPro" id="IPR002347">
    <property type="entry name" value="SDR_fam"/>
</dbReference>
<dbReference type="SUPFAM" id="SSF51735">
    <property type="entry name" value="NAD(P)-binding Rossmann-fold domains"/>
    <property type="match status" value="1"/>
</dbReference>
<sequence length="257" mass="27974">MPPLATVRALNASFKPPYDPVALFVGGTSGVGQALAQAFACVTNGNAHIILCGRNRAAALDIIASFPRPTISSSTGPLHEFMECDASLMRNVQSTTSTLLTRLPKLNFLVLSPGIMSVKSRTETTEGIDRKMALHYYARWKFTKDLMPLLQKAKDMGEPASVTSILGAGYGGPVNIDDLGLKSTYSVANAALVTVAYNDMMMKVNCATALRVALKLTSCLHVVLFRTKSRNRIHSHEPRPCQDVSPQELRRANEMHR</sequence>
<dbReference type="STRING" id="1314782.A0A165MX95"/>
<dbReference type="PANTHER" id="PTHR47534">
    <property type="entry name" value="YALI0E05731P"/>
    <property type="match status" value="1"/>
</dbReference>
<dbReference type="Pfam" id="PF00106">
    <property type="entry name" value="adh_short"/>
    <property type="match status" value="1"/>
</dbReference>
<keyword evidence="4" id="KW-1185">Reference proteome</keyword>
<protein>
    <recommendedName>
        <fullName evidence="5">NAD(P)-binding protein</fullName>
    </recommendedName>
</protein>